<sequence length="689" mass="77665">MAVCTPRRGLSAGLLVAALVLLWHNSRDSLTASSFAAPFPGILSCSSSSVSLQLPGASYNVSYTVFEPTSDRSSGQQVQQADSLPASCLDAFIAHGLRCIDARPVRLDALWTYVNGSDPLHQNSYTRRFKDYYSSGPHQNLRAQPMPKLFRDHDELRHSMRSVLRHFRPHLSRVHLVTADLPPPSNVNETVECASSTSRLGQIPQWLMLGTLDTADGSVSFSLRHHSQFFTQYSDTVFNSFAIESQISNVANLEEHFLYMNDDYFLTSDVNAADFYTRHYGIVLRLQSDAVVIPASQSKSSGRGEWFALEHSNEILSRRFGYRTRPYLVHQVKTGSRSLMQEMRLAFPDEMLAASQNIFRDEPSASAPLPIGKRDLHPMWMFANFVVERWREALLWTWVVAKLGEDDDTWGPRAINELASLGWTGSADVVVVSGKRGTLSPDQIALHLGQEFLPRRTTYEFASLDGYPFHVLGRHGVSRWPNLTVVNEEIIAQDPAFSCRINAERCFPPSLKHASDVFKHVSFEDVQCGDCIIIALVARSGELGLSAFLPAEHRHIAGTPHETEASVPHLPLQSDWRKNDYSLRRVLSSQRGDTSTPGSNLELRDWTVRLLHRYQWVIGSTPSHFQSLSSPKQARSALEKVKADIKNDEYAMLCLNDNIAMRPEETSQVFRDWQEGMWGERMVWERDTT</sequence>
<organism evidence="5 6">
    <name type="scientific">Exidia glandulosa HHB12029</name>
    <dbReference type="NCBI Taxonomy" id="1314781"/>
    <lineage>
        <taxon>Eukaryota</taxon>
        <taxon>Fungi</taxon>
        <taxon>Dikarya</taxon>
        <taxon>Basidiomycota</taxon>
        <taxon>Agaricomycotina</taxon>
        <taxon>Agaricomycetes</taxon>
        <taxon>Auriculariales</taxon>
        <taxon>Exidiaceae</taxon>
        <taxon>Exidia</taxon>
    </lineage>
</organism>
<dbReference type="InterPro" id="IPR047141">
    <property type="entry name" value="Stealth"/>
</dbReference>
<dbReference type="InterPro" id="IPR021520">
    <property type="entry name" value="Stealth_CR2"/>
</dbReference>
<evidence type="ECO:0000313" key="6">
    <source>
        <dbReference type="Proteomes" id="UP000077266"/>
    </source>
</evidence>
<evidence type="ECO:0000313" key="5">
    <source>
        <dbReference type="EMBL" id="KZV94600.1"/>
    </source>
</evidence>
<protein>
    <recommendedName>
        <fullName evidence="4">Stealth protein CR2 conserved region 2 domain-containing protein</fullName>
    </recommendedName>
</protein>
<dbReference type="PANTHER" id="PTHR24045:SF0">
    <property type="entry name" value="N-ACETYLGLUCOSAMINE-1-PHOSPHOTRANSFERASE SUBUNITS ALPHA_BETA"/>
    <property type="match status" value="1"/>
</dbReference>
<dbReference type="InParanoid" id="A0A165JB90"/>
<proteinExistence type="inferred from homology"/>
<dbReference type="GO" id="GO:0003976">
    <property type="term" value="F:UDP-N-acetylglucosamine-lysosomal-enzyme N-acetylglucosaminephosphotransferase activity"/>
    <property type="evidence" value="ECO:0007669"/>
    <property type="project" value="TreeGrafter"/>
</dbReference>
<dbReference type="Pfam" id="PF11380">
    <property type="entry name" value="Stealth_CR2"/>
    <property type="match status" value="1"/>
</dbReference>
<name>A0A165JB90_EXIGL</name>
<keyword evidence="2" id="KW-0808">Transferase</keyword>
<feature type="domain" description="Stealth protein CR2 conserved region 2" evidence="4">
    <location>
        <begin position="201"/>
        <end position="279"/>
    </location>
</feature>
<keyword evidence="3" id="KW-0732">Signal</keyword>
<evidence type="ECO:0000256" key="1">
    <source>
        <dbReference type="ARBA" id="ARBA00007583"/>
    </source>
</evidence>
<dbReference type="EMBL" id="KV425970">
    <property type="protein sequence ID" value="KZV94600.1"/>
    <property type="molecule type" value="Genomic_DNA"/>
</dbReference>
<dbReference type="GO" id="GO:0046835">
    <property type="term" value="P:carbohydrate phosphorylation"/>
    <property type="evidence" value="ECO:0007669"/>
    <property type="project" value="TreeGrafter"/>
</dbReference>
<accession>A0A165JB90</accession>
<dbReference type="OrthoDB" id="263283at2759"/>
<dbReference type="Proteomes" id="UP000077266">
    <property type="component" value="Unassembled WGS sequence"/>
</dbReference>
<dbReference type="PANTHER" id="PTHR24045">
    <property type="match status" value="1"/>
</dbReference>
<evidence type="ECO:0000256" key="2">
    <source>
        <dbReference type="ARBA" id="ARBA00022679"/>
    </source>
</evidence>
<feature type="chain" id="PRO_5007859899" description="Stealth protein CR2 conserved region 2 domain-containing protein" evidence="3">
    <location>
        <begin position="29"/>
        <end position="689"/>
    </location>
</feature>
<comment type="similarity">
    <text evidence="1">Belongs to the stealth family.</text>
</comment>
<dbReference type="AlphaFoldDB" id="A0A165JB90"/>
<keyword evidence="6" id="KW-1185">Reference proteome</keyword>
<dbReference type="STRING" id="1314781.A0A165JB90"/>
<evidence type="ECO:0000256" key="3">
    <source>
        <dbReference type="SAM" id="SignalP"/>
    </source>
</evidence>
<gene>
    <name evidence="5" type="ORF">EXIGLDRAFT_767013</name>
</gene>
<evidence type="ECO:0000259" key="4">
    <source>
        <dbReference type="Pfam" id="PF11380"/>
    </source>
</evidence>
<dbReference type="GO" id="GO:0005794">
    <property type="term" value="C:Golgi apparatus"/>
    <property type="evidence" value="ECO:0007669"/>
    <property type="project" value="TreeGrafter"/>
</dbReference>
<feature type="signal peptide" evidence="3">
    <location>
        <begin position="1"/>
        <end position="28"/>
    </location>
</feature>
<reference evidence="5 6" key="1">
    <citation type="journal article" date="2016" name="Mol. Biol. Evol.">
        <title>Comparative Genomics of Early-Diverging Mushroom-Forming Fungi Provides Insights into the Origins of Lignocellulose Decay Capabilities.</title>
        <authorList>
            <person name="Nagy L.G."/>
            <person name="Riley R."/>
            <person name="Tritt A."/>
            <person name="Adam C."/>
            <person name="Daum C."/>
            <person name="Floudas D."/>
            <person name="Sun H."/>
            <person name="Yadav J.S."/>
            <person name="Pangilinan J."/>
            <person name="Larsson K.H."/>
            <person name="Matsuura K."/>
            <person name="Barry K."/>
            <person name="Labutti K."/>
            <person name="Kuo R."/>
            <person name="Ohm R.A."/>
            <person name="Bhattacharya S.S."/>
            <person name="Shirouzu T."/>
            <person name="Yoshinaga Y."/>
            <person name="Martin F.M."/>
            <person name="Grigoriev I.V."/>
            <person name="Hibbett D.S."/>
        </authorList>
    </citation>
    <scope>NUCLEOTIDE SEQUENCE [LARGE SCALE GENOMIC DNA]</scope>
    <source>
        <strain evidence="5 6">HHB12029</strain>
    </source>
</reference>